<dbReference type="GeneID" id="60057750"/>
<organism evidence="2 3">
    <name type="scientific">Turicibacter sanguinis</name>
    <dbReference type="NCBI Taxonomy" id="154288"/>
    <lineage>
        <taxon>Bacteria</taxon>
        <taxon>Bacillati</taxon>
        <taxon>Bacillota</taxon>
        <taxon>Erysipelotrichia</taxon>
        <taxon>Erysipelotrichales</taxon>
        <taxon>Turicibacteraceae</taxon>
        <taxon>Turicibacter</taxon>
    </lineage>
</organism>
<dbReference type="InterPro" id="IPR050490">
    <property type="entry name" value="Bact_solute-bd_prot1"/>
</dbReference>
<dbReference type="PANTHER" id="PTHR43649">
    <property type="entry name" value="ARABINOSE-BINDING PROTEIN-RELATED"/>
    <property type="match status" value="1"/>
</dbReference>
<proteinExistence type="predicted"/>
<dbReference type="Proteomes" id="UP000487649">
    <property type="component" value="Unassembled WGS sequence"/>
</dbReference>
<dbReference type="PANTHER" id="PTHR43649:SF17">
    <property type="entry name" value="ABC TRANSPORTER SOLUTE BINDING PROTEIN-SUGAR TRANSPORT"/>
    <property type="match status" value="1"/>
</dbReference>
<name>A0A173RC89_9FIRM</name>
<evidence type="ECO:0000313" key="3">
    <source>
        <dbReference type="Proteomes" id="UP000487649"/>
    </source>
</evidence>
<comment type="caution">
    <text evidence="2">The sequence shown here is derived from an EMBL/GenBank/DDBJ whole genome shotgun (WGS) entry which is preliminary data.</text>
</comment>
<accession>A0A173RC89</accession>
<dbReference type="InterPro" id="IPR006059">
    <property type="entry name" value="SBP"/>
</dbReference>
<feature type="domain" description="DUF3502" evidence="1">
    <location>
        <begin position="413"/>
        <end position="481"/>
    </location>
</feature>
<reference evidence="2 3" key="1">
    <citation type="journal article" date="2019" name="Nat. Med.">
        <title>A library of human gut bacterial isolates paired with longitudinal multiomics data enables mechanistic microbiome research.</title>
        <authorList>
            <person name="Poyet M."/>
            <person name="Groussin M."/>
            <person name="Gibbons S.M."/>
            <person name="Avila-Pacheco J."/>
            <person name="Jiang X."/>
            <person name="Kearney S.M."/>
            <person name="Perrotta A.R."/>
            <person name="Berdy B."/>
            <person name="Zhao S."/>
            <person name="Lieberman T.D."/>
            <person name="Swanson P.K."/>
            <person name="Smith M."/>
            <person name="Roesemann S."/>
            <person name="Alexander J.E."/>
            <person name="Rich S.A."/>
            <person name="Livny J."/>
            <person name="Vlamakis H."/>
            <person name="Clish C."/>
            <person name="Bullock K."/>
            <person name="Deik A."/>
            <person name="Scott J."/>
            <person name="Pierce K.A."/>
            <person name="Xavier R.J."/>
            <person name="Alm E.J."/>
        </authorList>
    </citation>
    <scope>NUCLEOTIDE SEQUENCE [LARGE SCALE GENOMIC DNA]</scope>
    <source>
        <strain evidence="2 3">BIOML-A198</strain>
    </source>
</reference>
<gene>
    <name evidence="2" type="ORF">GMA92_11985</name>
</gene>
<protein>
    <submittedName>
        <fullName evidence="2">Extracellular solute-binding protein</fullName>
    </submittedName>
</protein>
<dbReference type="Pfam" id="PF12010">
    <property type="entry name" value="DUF3502"/>
    <property type="match status" value="1"/>
</dbReference>
<dbReference type="AlphaFoldDB" id="A0A173RC89"/>
<evidence type="ECO:0000313" key="2">
    <source>
        <dbReference type="EMBL" id="MTK22129.1"/>
    </source>
</evidence>
<sequence>MKFKKLISFTTCMMAATALLAGCSGNSTSSSSSTSSNGEKITTLKYYTIGGEPKDYAQVIEKANEYLGEKIGVNLDMTFIDFNDYSQKMSVIVNSGEDFDLAFTCSWAGDYLGNARKGAFLDLDPYLDTIGKDMKEAIDQRFWDGAKVDGKTYAVPTQKELGVAPMWVFTQEYVDKYDIPVDEIHALEDLEPWLKVIKENEPDVVPLYITKGFSYTVFFDQLVDPVGISLDDNGELKVMNMFETDEMKRDLETLRRYYQAGYINADAATAQDDKSIKRLVTKADGQPYADEIWSESLGYRVVSTPITNTWITNGSTTGSMVAVSANSKNKEKAIEFLNLLNTDPTIRNMINYGLEGVHYEKIGDNQIKLINKKGYDVPYFSLGNLFITYVTENEPETKWDEFQDFNDAAKSSPALGFKFNSKSVSTEIAAVNNVLEEFKATIYSGSVDVDEYLEKLNTKLKQQGLDKIIEEMQRQIDEWKASK</sequence>
<dbReference type="SUPFAM" id="SSF53850">
    <property type="entry name" value="Periplasmic binding protein-like II"/>
    <property type="match status" value="1"/>
</dbReference>
<dbReference type="PROSITE" id="PS51257">
    <property type="entry name" value="PROKAR_LIPOPROTEIN"/>
    <property type="match status" value="1"/>
</dbReference>
<dbReference type="InterPro" id="IPR022627">
    <property type="entry name" value="DUF3502"/>
</dbReference>
<dbReference type="OrthoDB" id="7936627at2"/>
<evidence type="ECO:0000259" key="1">
    <source>
        <dbReference type="Pfam" id="PF12010"/>
    </source>
</evidence>
<dbReference type="EMBL" id="WMQE01000030">
    <property type="protein sequence ID" value="MTK22129.1"/>
    <property type="molecule type" value="Genomic_DNA"/>
</dbReference>
<dbReference type="RefSeq" id="WP_006783987.1">
    <property type="nucleotide sequence ID" value="NZ_CABJBH010000001.1"/>
</dbReference>
<dbReference type="Gene3D" id="3.40.190.10">
    <property type="entry name" value="Periplasmic binding protein-like II"/>
    <property type="match status" value="1"/>
</dbReference>
<dbReference type="Pfam" id="PF01547">
    <property type="entry name" value="SBP_bac_1"/>
    <property type="match status" value="1"/>
</dbReference>